<evidence type="ECO:0000313" key="2">
    <source>
        <dbReference type="Proteomes" id="UP000469871"/>
    </source>
</evidence>
<dbReference type="Proteomes" id="UP000469871">
    <property type="component" value="Unassembled WGS sequence"/>
</dbReference>
<name>A0A7V7Y0S5_ENTFC</name>
<gene>
    <name evidence="1" type="ORF">GBM73_17865</name>
</gene>
<proteinExistence type="predicted"/>
<reference evidence="1 2" key="1">
    <citation type="submission" date="2019-10" db="EMBL/GenBank/DDBJ databases">
        <title>Evolutionary dynamics of vancomycin-resistant Enterococcus faecium during gastrointestinal tract colonization and bloodstream infection in immunocompromised pediatric patients.</title>
        <authorList>
            <person name="Chilambi G.S."/>
            <person name="Nordstrom H.R."/>
            <person name="Evans D.R."/>
            <person name="Ferrolino J."/>
            <person name="Hayden R.T."/>
            <person name="Maron G.M."/>
            <person name="Vo A.N."/>
            <person name="Gilmore M.S."/>
            <person name="Wolf J."/>
            <person name="Rosch J.W."/>
            <person name="Van Tyne D."/>
        </authorList>
    </citation>
    <scope>NUCLEOTIDE SEQUENCE [LARGE SCALE GENOMIC DNA]</scope>
    <source>
        <strain evidence="1 2">VRECG27</strain>
    </source>
</reference>
<dbReference type="EMBL" id="WEFP01000019">
    <property type="protein sequence ID" value="KAB7572095.1"/>
    <property type="molecule type" value="Genomic_DNA"/>
</dbReference>
<evidence type="ECO:0000313" key="1">
    <source>
        <dbReference type="EMBL" id="KAB7572095.1"/>
    </source>
</evidence>
<accession>A0A7V7Y0S5</accession>
<comment type="caution">
    <text evidence="1">The sequence shown here is derived from an EMBL/GenBank/DDBJ whole genome shotgun (WGS) entry which is preliminary data.</text>
</comment>
<dbReference type="AlphaFoldDB" id="A0A7V7Y0S5"/>
<feature type="non-terminal residue" evidence="1">
    <location>
        <position position="48"/>
    </location>
</feature>
<protein>
    <submittedName>
        <fullName evidence="1">Replication protein</fullName>
    </submittedName>
</protein>
<organism evidence="1 2">
    <name type="scientific">Enterococcus faecium</name>
    <name type="common">Streptococcus faecium</name>
    <dbReference type="NCBI Taxonomy" id="1352"/>
    <lineage>
        <taxon>Bacteria</taxon>
        <taxon>Bacillati</taxon>
        <taxon>Bacillota</taxon>
        <taxon>Bacilli</taxon>
        <taxon>Lactobacillales</taxon>
        <taxon>Enterococcaceae</taxon>
        <taxon>Enterococcus</taxon>
    </lineage>
</organism>
<sequence>MSKNGIIVNEWENLTALSNRRLNVQNMYTPLKMQWSIDRITIVGKLKE</sequence>